<dbReference type="Proteomes" id="UP001596997">
    <property type="component" value="Unassembled WGS sequence"/>
</dbReference>
<protein>
    <submittedName>
        <fullName evidence="2">Uncharacterized protein</fullName>
    </submittedName>
</protein>
<reference evidence="3" key="1">
    <citation type="journal article" date="2019" name="Int. J. Syst. Evol. Microbiol.">
        <title>The Global Catalogue of Microorganisms (GCM) 10K type strain sequencing project: providing services to taxonomists for standard genome sequencing and annotation.</title>
        <authorList>
            <consortium name="The Broad Institute Genomics Platform"/>
            <consortium name="The Broad Institute Genome Sequencing Center for Infectious Disease"/>
            <person name="Wu L."/>
            <person name="Ma J."/>
        </authorList>
    </citation>
    <scope>NUCLEOTIDE SEQUENCE [LARGE SCALE GENOMIC DNA]</scope>
    <source>
        <strain evidence="3">CCUG 62114</strain>
    </source>
</reference>
<keyword evidence="1" id="KW-0472">Membrane</keyword>
<keyword evidence="1" id="KW-0812">Transmembrane</keyword>
<dbReference type="EMBL" id="JBHTJM010000008">
    <property type="protein sequence ID" value="MFD0963833.1"/>
    <property type="molecule type" value="Genomic_DNA"/>
</dbReference>
<keyword evidence="3" id="KW-1185">Reference proteome</keyword>
<feature type="transmembrane region" description="Helical" evidence="1">
    <location>
        <begin position="15"/>
        <end position="39"/>
    </location>
</feature>
<accession>A0ABW3I277</accession>
<evidence type="ECO:0000256" key="1">
    <source>
        <dbReference type="SAM" id="Phobius"/>
    </source>
</evidence>
<dbReference type="RefSeq" id="WP_377714952.1">
    <property type="nucleotide sequence ID" value="NZ_JBHTJM010000008.1"/>
</dbReference>
<comment type="caution">
    <text evidence="2">The sequence shown here is derived from an EMBL/GenBank/DDBJ whole genome shotgun (WGS) entry which is preliminary data.</text>
</comment>
<evidence type="ECO:0000313" key="2">
    <source>
        <dbReference type="EMBL" id="MFD0963833.1"/>
    </source>
</evidence>
<keyword evidence="1" id="KW-1133">Transmembrane helix</keyword>
<organism evidence="2 3">
    <name type="scientific">Pseudofulvibacter geojedonensis</name>
    <dbReference type="NCBI Taxonomy" id="1123758"/>
    <lineage>
        <taxon>Bacteria</taxon>
        <taxon>Pseudomonadati</taxon>
        <taxon>Bacteroidota</taxon>
        <taxon>Flavobacteriia</taxon>
        <taxon>Flavobacteriales</taxon>
        <taxon>Flavobacteriaceae</taxon>
        <taxon>Pseudofulvibacter</taxon>
    </lineage>
</organism>
<sequence>MELIQALINDILIDFLLPIAIFSIAFGLFVNLFQFISIYKDRKQSEKGTNK</sequence>
<gene>
    <name evidence="2" type="ORF">ACFQ1O_07425</name>
</gene>
<evidence type="ECO:0000313" key="3">
    <source>
        <dbReference type="Proteomes" id="UP001596997"/>
    </source>
</evidence>
<proteinExistence type="predicted"/>
<name>A0ABW3I277_9FLAO</name>